<dbReference type="PANTHER" id="PTHR23077:SF27">
    <property type="entry name" value="ATPASE FAMILY GENE 2 PROTEIN HOMOLOG A"/>
    <property type="match status" value="1"/>
</dbReference>
<reference evidence="8" key="2">
    <citation type="submission" date="2020-04" db="EMBL/GenBank/DDBJ databases">
        <authorList>
            <consortium name="NCBI Genome Project"/>
        </authorList>
    </citation>
    <scope>NUCLEOTIDE SEQUENCE</scope>
    <source>
        <strain evidence="8">CBS 781.70</strain>
    </source>
</reference>
<dbReference type="SMART" id="SM00382">
    <property type="entry name" value="AAA"/>
    <property type="match status" value="2"/>
</dbReference>
<organism evidence="6">
    <name type="scientific">Eremomyces bilateralis CBS 781.70</name>
    <dbReference type="NCBI Taxonomy" id="1392243"/>
    <lineage>
        <taxon>Eukaryota</taxon>
        <taxon>Fungi</taxon>
        <taxon>Dikarya</taxon>
        <taxon>Ascomycota</taxon>
        <taxon>Pezizomycotina</taxon>
        <taxon>Dothideomycetes</taxon>
        <taxon>Dothideomycetes incertae sedis</taxon>
        <taxon>Eremomycetales</taxon>
        <taxon>Eremomycetaceae</taxon>
        <taxon>Eremomyces</taxon>
    </lineage>
</organism>
<dbReference type="EMBL" id="ML975152">
    <property type="protein sequence ID" value="KAF1814689.1"/>
    <property type="molecule type" value="Genomic_DNA"/>
</dbReference>
<dbReference type="AlphaFoldDB" id="A0A6G1GA08"/>
<dbReference type="Gene3D" id="1.10.8.60">
    <property type="match status" value="2"/>
</dbReference>
<dbReference type="GeneID" id="54417540"/>
<reference evidence="8" key="3">
    <citation type="submission" date="2025-04" db="UniProtKB">
        <authorList>
            <consortium name="RefSeq"/>
        </authorList>
    </citation>
    <scope>IDENTIFICATION</scope>
    <source>
        <strain evidence="8">CBS 781.70</strain>
    </source>
</reference>
<evidence type="ECO:0000256" key="1">
    <source>
        <dbReference type="ARBA" id="ARBA00022741"/>
    </source>
</evidence>
<dbReference type="FunFam" id="3.40.50.300:FF:001025">
    <property type="entry name" value="ATPase family, AAA domain-containing 2B"/>
    <property type="match status" value="1"/>
</dbReference>
<dbReference type="GO" id="GO:0016887">
    <property type="term" value="F:ATP hydrolysis activity"/>
    <property type="evidence" value="ECO:0007669"/>
    <property type="project" value="InterPro"/>
</dbReference>
<feature type="domain" description="AAA+ ATPase" evidence="5">
    <location>
        <begin position="254"/>
        <end position="378"/>
    </location>
</feature>
<keyword evidence="3" id="KW-0175">Coiled coil</keyword>
<evidence type="ECO:0000313" key="8">
    <source>
        <dbReference type="RefSeq" id="XP_033536320.1"/>
    </source>
</evidence>
<keyword evidence="2" id="KW-0067">ATP-binding</keyword>
<evidence type="ECO:0000313" key="7">
    <source>
        <dbReference type="Proteomes" id="UP000504638"/>
    </source>
</evidence>
<evidence type="ECO:0000256" key="4">
    <source>
        <dbReference type="SAM" id="MobiDB-lite"/>
    </source>
</evidence>
<dbReference type="Gene3D" id="3.40.50.300">
    <property type="entry name" value="P-loop containing nucleotide triphosphate hydrolases"/>
    <property type="match status" value="2"/>
</dbReference>
<dbReference type="SUPFAM" id="SSF52540">
    <property type="entry name" value="P-loop containing nucleoside triphosphate hydrolases"/>
    <property type="match status" value="2"/>
</dbReference>
<gene>
    <name evidence="6 8" type="ORF">P152DRAFT_411408</name>
</gene>
<evidence type="ECO:0000256" key="3">
    <source>
        <dbReference type="ARBA" id="ARBA00023054"/>
    </source>
</evidence>
<dbReference type="InterPro" id="IPR003960">
    <property type="entry name" value="ATPase_AAA_CS"/>
</dbReference>
<dbReference type="Proteomes" id="UP000504638">
    <property type="component" value="Unplaced"/>
</dbReference>
<dbReference type="InterPro" id="IPR003959">
    <property type="entry name" value="ATPase_AAA_core"/>
</dbReference>
<protein>
    <submittedName>
        <fullName evidence="6 8">AAA-domain-containing protein</fullName>
    </submittedName>
</protein>
<dbReference type="Pfam" id="PF00004">
    <property type="entry name" value="AAA"/>
    <property type="match status" value="2"/>
</dbReference>
<dbReference type="PANTHER" id="PTHR23077">
    <property type="entry name" value="AAA-FAMILY ATPASE"/>
    <property type="match status" value="1"/>
</dbReference>
<dbReference type="OrthoDB" id="27435at2759"/>
<dbReference type="InterPro" id="IPR027417">
    <property type="entry name" value="P-loop_NTPase"/>
</dbReference>
<sequence length="769" mass="83679">MASIQYSLRPYRPPGSGTPSSDSLPLEAGFRLYLTSIDLVQLKLRPGQLCEVKSGSGSCIGVAWKSTEPDTNNQARNAKVPDTFRAFYGLQLKDKVSLSGYDGTLPLASEVTISDAKGTSGSKDRDDQEDWDGLAYCALQGIDAICQNGTFDAVVRRGENQSMKRTFKITHIQHDSEGVGSNESELSTRLFGVNSKTKVRFQAHGAPRRFGTRAATASFRDIAGLDHQLQEMKEFLDIPSQPVRAGARNTDLNAYKTLLVYGAEGTGKSLVLNALLTQVDRVKRLHDLSGTARSVTLLETAFQDALRDQPSFIVVDDIDELLGKSDQSSGPLIAVLARNLDSLDGSQVAFVATAITPNNIPAKLRRRFAAEIELPIPDATARAQILNKLIGDRARIEPNVLSVVALRSHGYVGSDLRFVASRAYRHFRSRQSQQEPIASEDQATKDDSINGDLAEISSPLASLSLTSLSLEDFSHALSRVHPSALKELFIETPQVQWTDIGGYATIKRKLYDATTRVISDPELMLRLTVRPPRGILLYGPPGCSKTLTARAAATASGFSFIAIKGAQLINMYVGETERAIREVFRKARAAAPTIIFFDEIDAIAVSREGGGGGSSGAVSGLNTVTTLLNEMDGIEELRGVLVLAATNRPDVLDKALLRPGRFSQLLYVGPPDEEARLQILQIRTKKTPLAADVDLKELTLRLEGYTGAEVVNVVDAACDKAYTECREKSGAEEVASRHFDDALKEVHASLTSEAEALYREWALDTERKL</sequence>
<feature type="region of interest" description="Disordered" evidence="4">
    <location>
        <begin position="1"/>
        <end position="23"/>
    </location>
</feature>
<evidence type="ECO:0000256" key="2">
    <source>
        <dbReference type="ARBA" id="ARBA00022840"/>
    </source>
</evidence>
<dbReference type="PROSITE" id="PS00674">
    <property type="entry name" value="AAA"/>
    <property type="match status" value="1"/>
</dbReference>
<dbReference type="InterPro" id="IPR050168">
    <property type="entry name" value="AAA_ATPase_domain"/>
</dbReference>
<keyword evidence="7" id="KW-1185">Reference proteome</keyword>
<evidence type="ECO:0000313" key="6">
    <source>
        <dbReference type="EMBL" id="KAF1814689.1"/>
    </source>
</evidence>
<reference evidence="6 8" key="1">
    <citation type="submission" date="2020-01" db="EMBL/GenBank/DDBJ databases">
        <authorList>
            <consortium name="DOE Joint Genome Institute"/>
            <person name="Haridas S."/>
            <person name="Albert R."/>
            <person name="Binder M."/>
            <person name="Bloem J."/>
            <person name="Labutti K."/>
            <person name="Salamov A."/>
            <person name="Andreopoulos B."/>
            <person name="Baker S.E."/>
            <person name="Barry K."/>
            <person name="Bills G."/>
            <person name="Bluhm B.H."/>
            <person name="Cannon C."/>
            <person name="Castanera R."/>
            <person name="Culley D.E."/>
            <person name="Daum C."/>
            <person name="Ezra D."/>
            <person name="Gonzalez J.B."/>
            <person name="Henrissat B."/>
            <person name="Kuo A."/>
            <person name="Liang C."/>
            <person name="Lipzen A."/>
            <person name="Lutzoni F."/>
            <person name="Magnuson J."/>
            <person name="Mondo S."/>
            <person name="Nolan M."/>
            <person name="Ohm R."/>
            <person name="Pangilinan J."/>
            <person name="Park H.-J."/>
            <person name="Ramirez L."/>
            <person name="Alfaro M."/>
            <person name="Sun H."/>
            <person name="Tritt A."/>
            <person name="Yoshinaga Y."/>
            <person name="Zwiers L.-H."/>
            <person name="Turgeon B.G."/>
            <person name="Goodwin S.B."/>
            <person name="Spatafora J.W."/>
            <person name="Crous P.W."/>
            <person name="Grigoriev I.V."/>
        </authorList>
    </citation>
    <scope>NUCLEOTIDE SEQUENCE</scope>
    <source>
        <strain evidence="6 8">CBS 781.70</strain>
    </source>
</reference>
<accession>A0A6G1GA08</accession>
<dbReference type="InterPro" id="IPR003593">
    <property type="entry name" value="AAA+_ATPase"/>
</dbReference>
<proteinExistence type="predicted"/>
<keyword evidence="1" id="KW-0547">Nucleotide-binding</keyword>
<feature type="domain" description="AAA+ ATPase" evidence="5">
    <location>
        <begin position="531"/>
        <end position="672"/>
    </location>
</feature>
<evidence type="ECO:0000259" key="5">
    <source>
        <dbReference type="SMART" id="SM00382"/>
    </source>
</evidence>
<dbReference type="GO" id="GO:0005524">
    <property type="term" value="F:ATP binding"/>
    <property type="evidence" value="ECO:0007669"/>
    <property type="project" value="UniProtKB-KW"/>
</dbReference>
<dbReference type="GO" id="GO:0005737">
    <property type="term" value="C:cytoplasm"/>
    <property type="evidence" value="ECO:0007669"/>
    <property type="project" value="TreeGrafter"/>
</dbReference>
<dbReference type="RefSeq" id="XP_033536320.1">
    <property type="nucleotide sequence ID" value="XM_033676970.1"/>
</dbReference>
<name>A0A6G1GA08_9PEZI</name>